<dbReference type="InterPro" id="IPR028098">
    <property type="entry name" value="Glyco_trans_4-like_N"/>
</dbReference>
<dbReference type="SUPFAM" id="SSF53756">
    <property type="entry name" value="UDP-Glycosyltransferase/glycogen phosphorylase"/>
    <property type="match status" value="1"/>
</dbReference>
<keyword evidence="2" id="KW-0175">Coiled coil</keyword>
<keyword evidence="1" id="KW-0328">Glycosyltransferase</keyword>
<protein>
    <submittedName>
        <fullName evidence="6">Uncharacterized protein</fullName>
    </submittedName>
</protein>
<proteinExistence type="predicted"/>
<dbReference type="Pfam" id="PF13439">
    <property type="entry name" value="Glyco_transf_4"/>
    <property type="match status" value="1"/>
</dbReference>
<name>A0A9Q1KT13_9CARY</name>
<reference evidence="6" key="1">
    <citation type="submission" date="2022-04" db="EMBL/GenBank/DDBJ databases">
        <title>Carnegiea gigantea Genome sequencing and assembly v2.</title>
        <authorList>
            <person name="Copetti D."/>
            <person name="Sanderson M.J."/>
            <person name="Burquez A."/>
            <person name="Wojciechowski M.F."/>
        </authorList>
    </citation>
    <scope>NUCLEOTIDE SEQUENCE</scope>
    <source>
        <strain evidence="6">SGP5-SGP5p</strain>
        <tissue evidence="6">Aerial part</tissue>
    </source>
</reference>
<feature type="compositionally biased region" description="Basic and acidic residues" evidence="3">
    <location>
        <begin position="83"/>
        <end position="108"/>
    </location>
</feature>
<dbReference type="Pfam" id="PF00534">
    <property type="entry name" value="Glycos_transf_1"/>
    <property type="match status" value="1"/>
</dbReference>
<evidence type="ECO:0000256" key="3">
    <source>
        <dbReference type="SAM" id="MobiDB-lite"/>
    </source>
</evidence>
<evidence type="ECO:0000313" key="6">
    <source>
        <dbReference type="EMBL" id="KAJ8448359.1"/>
    </source>
</evidence>
<dbReference type="CDD" id="cd03801">
    <property type="entry name" value="GT4_PimA-like"/>
    <property type="match status" value="1"/>
</dbReference>
<gene>
    <name evidence="6" type="ORF">Cgig2_021987</name>
</gene>
<keyword evidence="7" id="KW-1185">Reference proteome</keyword>
<evidence type="ECO:0000259" key="5">
    <source>
        <dbReference type="Pfam" id="PF13439"/>
    </source>
</evidence>
<feature type="domain" description="Glycosyl transferase family 1" evidence="4">
    <location>
        <begin position="518"/>
        <end position="660"/>
    </location>
</feature>
<feature type="domain" description="Glycosyltransferase subfamily 4-like N-terminal" evidence="5">
    <location>
        <begin position="303"/>
        <end position="491"/>
    </location>
</feature>
<feature type="region of interest" description="Disordered" evidence="3">
    <location>
        <begin position="57"/>
        <end position="166"/>
    </location>
</feature>
<dbReference type="Proteomes" id="UP001153076">
    <property type="component" value="Unassembled WGS sequence"/>
</dbReference>
<evidence type="ECO:0000256" key="1">
    <source>
        <dbReference type="ARBA" id="ARBA00022676"/>
    </source>
</evidence>
<feature type="coiled-coil region" evidence="2">
    <location>
        <begin position="214"/>
        <end position="241"/>
    </location>
</feature>
<keyword evidence="1" id="KW-0808">Transferase</keyword>
<comment type="caution">
    <text evidence="6">The sequence shown here is derived from an EMBL/GenBank/DDBJ whole genome shotgun (WGS) entry which is preliminary data.</text>
</comment>
<dbReference type="AlphaFoldDB" id="A0A9Q1KT13"/>
<sequence length="699" mass="77928">MADFSFHSDTDESVVDQILAEAMDHIVLEQVAAINCSSFSNSTLPSHLESRFQRLKTFPSSSKPKPQLNPSNSMTQLKGSSNELKDEKPISDDYEKTPTKEKNSEGKSRCGHVPSRSDSSNSPSGHGNSPKFGSKSGDGKVKKGKSRSGSLSFRSNSLGSSSETVKSGCFWCSPKKVSRKKSGSRNGGVELELNWGKDDELLSDLKSFSSKEQKKMMKKAMKEEEKIIKEAEKIVKWAKQTSSRMDFSVSDDELSDDAATKPWVGDLRVATFAWNRLSLGEKGPHRPLKIAVFSRKWPVGSIPGGMERHAYTLHMALASRGHRVHVFTSPYDQDSSGSAKVVKSLSLSPSSEAYPIIHFHEGDPGRWRYNKAWDQFVEENQREPFDVVHSESVALPHWFARHLPNLVVTWHGIALESLQSSIYQDLARQPGEPMSPGFNNSIQGVVPKVLNEIRFFHNYAHHVAISDSCGEMLRDVYQIPNKRVHVIINGVSEGDFRKDVKLGQQFRSKIRMPENATLVIGVAGRLVKDKGHPLVHAAFSRFIKTHPNVYLIVAGSGPWENRYRELGPQVLVLGSMKPSKLGAFYNAIDIFLNPTLRPQGLDLTLMEAMMSGTPVMASRFPSIKGTIVVEDEYGFLFAPNVDSLLETLDEVAKEGPTRLAQRGKACKEYAESMFTAHKMALSYERLFLCVKNETFCRYP</sequence>
<dbReference type="Gene3D" id="3.40.50.2000">
    <property type="entry name" value="Glycogen Phosphorylase B"/>
    <property type="match status" value="2"/>
</dbReference>
<feature type="compositionally biased region" description="Polar residues" evidence="3">
    <location>
        <begin position="58"/>
        <end position="82"/>
    </location>
</feature>
<evidence type="ECO:0000256" key="2">
    <source>
        <dbReference type="SAM" id="Coils"/>
    </source>
</evidence>
<evidence type="ECO:0000313" key="7">
    <source>
        <dbReference type="Proteomes" id="UP001153076"/>
    </source>
</evidence>
<dbReference type="OrthoDB" id="734129at2759"/>
<feature type="compositionally biased region" description="Low complexity" evidence="3">
    <location>
        <begin position="114"/>
        <end position="135"/>
    </location>
</feature>
<dbReference type="PANTHER" id="PTHR46686:SF5">
    <property type="entry name" value="GLYCOSYLTRANSFERASE"/>
    <property type="match status" value="1"/>
</dbReference>
<evidence type="ECO:0000259" key="4">
    <source>
        <dbReference type="Pfam" id="PF00534"/>
    </source>
</evidence>
<feature type="compositionally biased region" description="Low complexity" evidence="3">
    <location>
        <begin position="147"/>
        <end position="162"/>
    </location>
</feature>
<accession>A0A9Q1KT13</accession>
<organism evidence="6 7">
    <name type="scientific">Carnegiea gigantea</name>
    <dbReference type="NCBI Taxonomy" id="171969"/>
    <lineage>
        <taxon>Eukaryota</taxon>
        <taxon>Viridiplantae</taxon>
        <taxon>Streptophyta</taxon>
        <taxon>Embryophyta</taxon>
        <taxon>Tracheophyta</taxon>
        <taxon>Spermatophyta</taxon>
        <taxon>Magnoliopsida</taxon>
        <taxon>eudicotyledons</taxon>
        <taxon>Gunneridae</taxon>
        <taxon>Pentapetalae</taxon>
        <taxon>Caryophyllales</taxon>
        <taxon>Cactineae</taxon>
        <taxon>Cactaceae</taxon>
        <taxon>Cactoideae</taxon>
        <taxon>Echinocereeae</taxon>
        <taxon>Carnegiea</taxon>
    </lineage>
</organism>
<dbReference type="EMBL" id="JAKOGI010000030">
    <property type="protein sequence ID" value="KAJ8448359.1"/>
    <property type="molecule type" value="Genomic_DNA"/>
</dbReference>
<dbReference type="GO" id="GO:0016757">
    <property type="term" value="F:glycosyltransferase activity"/>
    <property type="evidence" value="ECO:0007669"/>
    <property type="project" value="UniProtKB-KW"/>
</dbReference>
<dbReference type="PANTHER" id="PTHR46686">
    <property type="entry name" value="GLYCOSYLTRANSFERASE"/>
    <property type="match status" value="1"/>
</dbReference>
<dbReference type="InterPro" id="IPR001296">
    <property type="entry name" value="Glyco_trans_1"/>
</dbReference>